<comment type="subunit">
    <text evidence="2">Homotrimer.</text>
</comment>
<dbReference type="GO" id="GO:0006811">
    <property type="term" value="P:monoatomic ion transport"/>
    <property type="evidence" value="ECO:0007669"/>
    <property type="project" value="UniProtKB-KW"/>
</dbReference>
<accession>A0A918XXR2</accession>
<proteinExistence type="predicted"/>
<sequence>MRSYGRAAIGALLAGAVASPAIAADRLQVNVGGEFTQYFGYADNDNVGGGDFTGLDVKSDGTVVFGGDFTLDTGLQVGVEVGLKSETAQGEQIDGSHLWLEHGFGRLEIGSRDSAAALMQYSAPDVGFGVNDSDISDWIVNPSTADGDSAFQSTYLYLGEDQATKISYFTPRFEGFQLGVSYIPEFERDVNDQPAGDLYRNGVAVGVNYVQTLGEVEVALAAGYLRADKPKGSTGIDDAEGYSVGGNIGYAGFTFGASYADTRGNGSAGTDPAVSFDGRGYDVGVAYAFDAFQVSLSYYNGKVADSAAAGDSKHETVMLSGSYEVGPGVSLLASVFRSRFQADSGTDNDGWAAVTGVTLSF</sequence>
<evidence type="ECO:0000256" key="3">
    <source>
        <dbReference type="ARBA" id="ARBA00022448"/>
    </source>
</evidence>
<evidence type="ECO:0000256" key="11">
    <source>
        <dbReference type="SAM" id="SignalP"/>
    </source>
</evidence>
<dbReference type="SUPFAM" id="SSF56935">
    <property type="entry name" value="Porins"/>
    <property type="match status" value="1"/>
</dbReference>
<evidence type="ECO:0000256" key="9">
    <source>
        <dbReference type="ARBA" id="ARBA00023136"/>
    </source>
</evidence>
<evidence type="ECO:0000256" key="5">
    <source>
        <dbReference type="ARBA" id="ARBA00022692"/>
    </source>
</evidence>
<dbReference type="PANTHER" id="PTHR34501:SF9">
    <property type="entry name" value="MAJOR OUTER MEMBRANE PROTEIN P.IA"/>
    <property type="match status" value="1"/>
</dbReference>
<dbReference type="EMBL" id="BMZS01000016">
    <property type="protein sequence ID" value="GHD63345.1"/>
    <property type="molecule type" value="Genomic_DNA"/>
</dbReference>
<keyword evidence="5" id="KW-0812">Transmembrane</keyword>
<evidence type="ECO:0000313" key="14">
    <source>
        <dbReference type="Proteomes" id="UP000630353"/>
    </source>
</evidence>
<comment type="subcellular location">
    <subcellularLocation>
        <location evidence="1">Cell outer membrane</location>
        <topology evidence="1">Multi-pass membrane protein</topology>
    </subcellularLocation>
</comment>
<keyword evidence="10" id="KW-0998">Cell outer membrane</keyword>
<name>A0A918XXR2_9PROT</name>
<evidence type="ECO:0000256" key="1">
    <source>
        <dbReference type="ARBA" id="ARBA00004571"/>
    </source>
</evidence>
<dbReference type="PANTHER" id="PTHR34501">
    <property type="entry name" value="PROTEIN YDDL-RELATED"/>
    <property type="match status" value="1"/>
</dbReference>
<evidence type="ECO:0000256" key="2">
    <source>
        <dbReference type="ARBA" id="ARBA00011233"/>
    </source>
</evidence>
<dbReference type="GO" id="GO:0046930">
    <property type="term" value="C:pore complex"/>
    <property type="evidence" value="ECO:0007669"/>
    <property type="project" value="UniProtKB-KW"/>
</dbReference>
<keyword evidence="4" id="KW-1134">Transmembrane beta strand</keyword>
<comment type="caution">
    <text evidence="13">The sequence shown here is derived from an EMBL/GenBank/DDBJ whole genome shotgun (WGS) entry which is preliminary data.</text>
</comment>
<dbReference type="Proteomes" id="UP000630353">
    <property type="component" value="Unassembled WGS sequence"/>
</dbReference>
<protein>
    <recommendedName>
        <fullName evidence="12">Porin domain-containing protein</fullName>
    </recommendedName>
</protein>
<evidence type="ECO:0000256" key="8">
    <source>
        <dbReference type="ARBA" id="ARBA00023114"/>
    </source>
</evidence>
<dbReference type="InterPro" id="IPR033900">
    <property type="entry name" value="Gram_neg_porin_domain"/>
</dbReference>
<evidence type="ECO:0000256" key="4">
    <source>
        <dbReference type="ARBA" id="ARBA00022452"/>
    </source>
</evidence>
<keyword evidence="14" id="KW-1185">Reference proteome</keyword>
<reference evidence="13" key="1">
    <citation type="journal article" date="2014" name="Int. J. Syst. Evol. Microbiol.">
        <title>Complete genome sequence of Corynebacterium casei LMG S-19264T (=DSM 44701T), isolated from a smear-ripened cheese.</title>
        <authorList>
            <consortium name="US DOE Joint Genome Institute (JGI-PGF)"/>
            <person name="Walter F."/>
            <person name="Albersmeier A."/>
            <person name="Kalinowski J."/>
            <person name="Ruckert C."/>
        </authorList>
    </citation>
    <scope>NUCLEOTIDE SEQUENCE</scope>
    <source>
        <strain evidence="13">KCTC 42651</strain>
    </source>
</reference>
<evidence type="ECO:0000313" key="13">
    <source>
        <dbReference type="EMBL" id="GHD63345.1"/>
    </source>
</evidence>
<keyword evidence="6 11" id="KW-0732">Signal</keyword>
<keyword evidence="9" id="KW-0472">Membrane</keyword>
<dbReference type="InterPro" id="IPR023614">
    <property type="entry name" value="Porin_dom_sf"/>
</dbReference>
<keyword evidence="7" id="KW-0406">Ion transport</keyword>
<dbReference type="Pfam" id="PF13609">
    <property type="entry name" value="Porin_4"/>
    <property type="match status" value="1"/>
</dbReference>
<evidence type="ECO:0000256" key="10">
    <source>
        <dbReference type="ARBA" id="ARBA00023237"/>
    </source>
</evidence>
<gene>
    <name evidence="13" type="ORF">GCM10017083_53460</name>
</gene>
<feature type="domain" description="Porin" evidence="12">
    <location>
        <begin position="12"/>
        <end position="340"/>
    </location>
</feature>
<dbReference type="GO" id="GO:0015288">
    <property type="term" value="F:porin activity"/>
    <property type="evidence" value="ECO:0007669"/>
    <property type="project" value="UniProtKB-KW"/>
</dbReference>
<keyword evidence="3" id="KW-0813">Transport</keyword>
<feature type="chain" id="PRO_5037022374" description="Porin domain-containing protein" evidence="11">
    <location>
        <begin position="24"/>
        <end position="361"/>
    </location>
</feature>
<dbReference type="RefSeq" id="WP_189995537.1">
    <property type="nucleotide sequence ID" value="NZ_BMZS01000016.1"/>
</dbReference>
<evidence type="ECO:0000256" key="6">
    <source>
        <dbReference type="ARBA" id="ARBA00022729"/>
    </source>
</evidence>
<evidence type="ECO:0000259" key="12">
    <source>
        <dbReference type="Pfam" id="PF13609"/>
    </source>
</evidence>
<dbReference type="AlphaFoldDB" id="A0A918XXR2"/>
<keyword evidence="8" id="KW-0626">Porin</keyword>
<organism evidence="13 14">
    <name type="scientific">Thalassobaculum fulvum</name>
    <dbReference type="NCBI Taxonomy" id="1633335"/>
    <lineage>
        <taxon>Bacteria</taxon>
        <taxon>Pseudomonadati</taxon>
        <taxon>Pseudomonadota</taxon>
        <taxon>Alphaproteobacteria</taxon>
        <taxon>Rhodospirillales</taxon>
        <taxon>Thalassobaculaceae</taxon>
        <taxon>Thalassobaculum</taxon>
    </lineage>
</organism>
<dbReference type="GO" id="GO:0009279">
    <property type="term" value="C:cell outer membrane"/>
    <property type="evidence" value="ECO:0007669"/>
    <property type="project" value="UniProtKB-SubCell"/>
</dbReference>
<dbReference type="InterPro" id="IPR050298">
    <property type="entry name" value="Gram-neg_bact_OMP"/>
</dbReference>
<evidence type="ECO:0000256" key="7">
    <source>
        <dbReference type="ARBA" id="ARBA00023065"/>
    </source>
</evidence>
<dbReference type="Gene3D" id="2.40.160.10">
    <property type="entry name" value="Porin"/>
    <property type="match status" value="1"/>
</dbReference>
<feature type="signal peptide" evidence="11">
    <location>
        <begin position="1"/>
        <end position="23"/>
    </location>
</feature>
<reference evidence="13" key="2">
    <citation type="submission" date="2020-09" db="EMBL/GenBank/DDBJ databases">
        <authorList>
            <person name="Sun Q."/>
            <person name="Kim S."/>
        </authorList>
    </citation>
    <scope>NUCLEOTIDE SEQUENCE</scope>
    <source>
        <strain evidence="13">KCTC 42651</strain>
    </source>
</reference>